<dbReference type="PANTHER" id="PTHR10030">
    <property type="entry name" value="ALPHA-L-FUCOSIDASE"/>
    <property type="match status" value="1"/>
</dbReference>
<dbReference type="Gene3D" id="3.20.20.80">
    <property type="entry name" value="Glycosidases"/>
    <property type="match status" value="1"/>
</dbReference>
<evidence type="ECO:0000256" key="2">
    <source>
        <dbReference type="ARBA" id="ARBA00012662"/>
    </source>
</evidence>
<organism evidence="7 8">
    <name type="scientific">Algoriphagus namhaensis</name>
    <dbReference type="NCBI Taxonomy" id="915353"/>
    <lineage>
        <taxon>Bacteria</taxon>
        <taxon>Pseudomonadati</taxon>
        <taxon>Bacteroidota</taxon>
        <taxon>Cytophagia</taxon>
        <taxon>Cytophagales</taxon>
        <taxon>Cyclobacteriaceae</taxon>
        <taxon>Algoriphagus</taxon>
    </lineage>
</organism>
<dbReference type="SUPFAM" id="SSF51445">
    <property type="entry name" value="(Trans)glycosidases"/>
    <property type="match status" value="1"/>
</dbReference>
<feature type="domain" description="F5/8 type C" evidence="6">
    <location>
        <begin position="512"/>
        <end position="676"/>
    </location>
</feature>
<gene>
    <name evidence="7" type="ORF">ACFOSV_05550</name>
</gene>
<dbReference type="InterPro" id="IPR000421">
    <property type="entry name" value="FA58C"/>
</dbReference>
<dbReference type="InterPro" id="IPR008979">
    <property type="entry name" value="Galactose-bd-like_sf"/>
</dbReference>
<dbReference type="EC" id="3.2.1.51" evidence="2"/>
<keyword evidence="8" id="KW-1185">Reference proteome</keyword>
<keyword evidence="4" id="KW-0378">Hydrolase</keyword>
<comment type="caution">
    <text evidence="7">The sequence shown here is derived from an EMBL/GenBank/DDBJ whole genome shotgun (WGS) entry which is preliminary data.</text>
</comment>
<dbReference type="Proteomes" id="UP001595805">
    <property type="component" value="Unassembled WGS sequence"/>
</dbReference>
<evidence type="ECO:0000313" key="8">
    <source>
        <dbReference type="Proteomes" id="UP001595805"/>
    </source>
</evidence>
<dbReference type="EMBL" id="JBHRZS010000006">
    <property type="protein sequence ID" value="MFC3879627.1"/>
    <property type="molecule type" value="Genomic_DNA"/>
</dbReference>
<dbReference type="Pfam" id="PF13290">
    <property type="entry name" value="CHB_HEX_C_1"/>
    <property type="match status" value="1"/>
</dbReference>
<dbReference type="InterPro" id="IPR057739">
    <property type="entry name" value="Glyco_hydro_29_N"/>
</dbReference>
<evidence type="ECO:0000313" key="7">
    <source>
        <dbReference type="EMBL" id="MFC3879627.1"/>
    </source>
</evidence>
<dbReference type="Gene3D" id="2.60.120.260">
    <property type="entry name" value="Galactose-binding domain-like"/>
    <property type="match status" value="2"/>
</dbReference>
<evidence type="ECO:0000256" key="5">
    <source>
        <dbReference type="ARBA" id="ARBA00023295"/>
    </source>
</evidence>
<dbReference type="Pfam" id="PF01120">
    <property type="entry name" value="Alpha_L_fucos"/>
    <property type="match status" value="1"/>
</dbReference>
<dbReference type="InterPro" id="IPR017853">
    <property type="entry name" value="GH"/>
</dbReference>
<dbReference type="InterPro" id="IPR059177">
    <property type="entry name" value="GH29D-like_dom"/>
</dbReference>
<dbReference type="SUPFAM" id="SSF49785">
    <property type="entry name" value="Galactose-binding domain-like"/>
    <property type="match status" value="2"/>
</dbReference>
<name>A0ABV8AS14_9BACT</name>
<dbReference type="PROSITE" id="PS51257">
    <property type="entry name" value="PROKAR_LIPOPROTEIN"/>
    <property type="match status" value="1"/>
</dbReference>
<dbReference type="PROSITE" id="PS50022">
    <property type="entry name" value="FA58C_3"/>
    <property type="match status" value="1"/>
</dbReference>
<dbReference type="PANTHER" id="PTHR10030:SF37">
    <property type="entry name" value="ALPHA-L-FUCOSIDASE-RELATED"/>
    <property type="match status" value="1"/>
</dbReference>
<dbReference type="Pfam" id="PF00754">
    <property type="entry name" value="F5_F8_type_C"/>
    <property type="match status" value="2"/>
</dbReference>
<protein>
    <recommendedName>
        <fullName evidence="2">alpha-L-fucosidase</fullName>
        <ecNumber evidence="2">3.2.1.51</ecNumber>
    </recommendedName>
</protein>
<dbReference type="InterPro" id="IPR000933">
    <property type="entry name" value="Glyco_hydro_29"/>
</dbReference>
<accession>A0ABV8AS14</accession>
<evidence type="ECO:0000256" key="4">
    <source>
        <dbReference type="ARBA" id="ARBA00022801"/>
    </source>
</evidence>
<dbReference type="SMART" id="SM00812">
    <property type="entry name" value="Alpha_L_fucos"/>
    <property type="match status" value="1"/>
</dbReference>
<reference evidence="8" key="1">
    <citation type="journal article" date="2019" name="Int. J. Syst. Evol. Microbiol.">
        <title>The Global Catalogue of Microorganisms (GCM) 10K type strain sequencing project: providing services to taxonomists for standard genome sequencing and annotation.</title>
        <authorList>
            <consortium name="The Broad Institute Genomics Platform"/>
            <consortium name="The Broad Institute Genome Sequencing Center for Infectious Disease"/>
            <person name="Wu L."/>
            <person name="Ma J."/>
        </authorList>
    </citation>
    <scope>NUCLEOTIDE SEQUENCE [LARGE SCALE GENOMIC DNA]</scope>
    <source>
        <strain evidence="8">CCUG 60523</strain>
    </source>
</reference>
<dbReference type="RefSeq" id="WP_377904227.1">
    <property type="nucleotide sequence ID" value="NZ_JBHRZS010000006.1"/>
</dbReference>
<comment type="similarity">
    <text evidence="1">Belongs to the glycosyl hydrolase 29 family.</text>
</comment>
<evidence type="ECO:0000256" key="1">
    <source>
        <dbReference type="ARBA" id="ARBA00007951"/>
    </source>
</evidence>
<keyword evidence="3" id="KW-0732">Signal</keyword>
<proteinExistence type="inferred from homology"/>
<evidence type="ECO:0000259" key="6">
    <source>
        <dbReference type="PROSITE" id="PS50022"/>
    </source>
</evidence>
<keyword evidence="5" id="KW-0326">Glycosidase</keyword>
<sequence>MNRHLWLLVFVLLACKPDISPPEPVLPIPSERQIEWQRLEYYGFVHFNMNTFSDREWGFGDESPEQFNPTDLDARQWARIASEAGMKGLIITAKHHDGFVLWPSAYTEHSVNNSPWRDGKGDLIQEFVEACREYGLKVGIYYSPWDRNHPDYGKPEYITYMRNQLSELLTNYGDIFEVWFDGANGGDGWYGGANETRKVDKFSYYDWHTTHQLVRDLQPNAMLFSDAGPDVRWVGNEHGFAYETTWSNLYRDSVYAGMPEYSEKWATGQENGSHWVPAESDVSIRPGWYYHAYEDHKVKTLDQLVEIYYKSIGRNSSLLINFPVDRRGLIHEKDEEAILALGKKIEQDFEFNLLGESEVSASGERGRSFTAQNVLDEEYESYWTVPDGEHKASLTFDFGIETTFNRLLVQEFTPLGQRVKSFVLEKESEEGWQKIAEGTTIGYKRILQFSDQKARKVRIRFLDGKDIPVISEVGLYHATPMLLPPKFTREKSGLVRLVPADRDLQVYYSLDGSEPSILYENPIPVNSALTLRALSKNPKTGKSSEELREQLDISKENWSSENLQQAIDENPGSYATADPNIFQIDLGESYPLSGFTYLPMQARYPSGFIQKYEFEVSADGENWQAVAKGEFSNIANNPILQEVRFEAKPARYIRLISQQTTDGNASTAAEIGVLTKE</sequence>
<evidence type="ECO:0000256" key="3">
    <source>
        <dbReference type="ARBA" id="ARBA00022729"/>
    </source>
</evidence>